<evidence type="ECO:0000313" key="6">
    <source>
        <dbReference type="EMBL" id="JAC58569.1"/>
    </source>
</evidence>
<reference evidence="6" key="1">
    <citation type="journal article" date="2014" name="BMC Genomics">
        <title>Characterizing the developmental transcriptome of the oriental fruit fly, Bactrocera dorsalis (Diptera: Tephritidae) through comparative genomic analysis with Drosophila melanogaster utilizing modENCODE datasets.</title>
        <authorList>
            <person name="Geib S.M."/>
            <person name="Calla B."/>
            <person name="Hall B."/>
            <person name="Hou S."/>
            <person name="Manoukis N.C."/>
        </authorList>
    </citation>
    <scope>NUCLEOTIDE SEQUENCE</scope>
    <source>
        <strain evidence="6">Punador</strain>
    </source>
</reference>
<dbReference type="AlphaFoldDB" id="A0A034WVA2"/>
<dbReference type="GO" id="GO:0005576">
    <property type="term" value="C:extracellular region"/>
    <property type="evidence" value="ECO:0007669"/>
    <property type="project" value="UniProtKB-SubCell"/>
</dbReference>
<evidence type="ECO:0000259" key="5">
    <source>
        <dbReference type="Pfam" id="PF22651"/>
    </source>
</evidence>
<keyword evidence="3" id="KW-0964">Secreted</keyword>
<dbReference type="InterPro" id="IPR036728">
    <property type="entry name" value="PBP_GOBP_sf"/>
</dbReference>
<comment type="similarity">
    <text evidence="2">Belongs to the PBP/GOBP family.</text>
</comment>
<evidence type="ECO:0000256" key="2">
    <source>
        <dbReference type="ARBA" id="ARBA00008098"/>
    </source>
</evidence>
<dbReference type="Pfam" id="PF22651">
    <property type="entry name" value="OBP47_like"/>
    <property type="match status" value="1"/>
</dbReference>
<evidence type="ECO:0000256" key="3">
    <source>
        <dbReference type="ARBA" id="ARBA00022525"/>
    </source>
</evidence>
<dbReference type="GO" id="GO:0005549">
    <property type="term" value="F:odorant binding"/>
    <property type="evidence" value="ECO:0007669"/>
    <property type="project" value="InterPro"/>
</dbReference>
<dbReference type="PANTHER" id="PTHR21066:SF15">
    <property type="entry name" value="GH25962P-RELATED"/>
    <property type="match status" value="1"/>
</dbReference>
<dbReference type="OrthoDB" id="7931764at2759"/>
<evidence type="ECO:0000256" key="1">
    <source>
        <dbReference type="ARBA" id="ARBA00004613"/>
    </source>
</evidence>
<feature type="signal peptide" evidence="4">
    <location>
        <begin position="1"/>
        <end position="20"/>
    </location>
</feature>
<evidence type="ECO:0000256" key="4">
    <source>
        <dbReference type="SAM" id="SignalP"/>
    </source>
</evidence>
<feature type="domain" description="OBP47-like" evidence="5">
    <location>
        <begin position="61"/>
        <end position="188"/>
    </location>
</feature>
<dbReference type="InterPro" id="IPR054577">
    <property type="entry name" value="OBP47-like_dom"/>
</dbReference>
<protein>
    <recommendedName>
        <fullName evidence="5">OBP47-like domain-containing protein</fullName>
    </recommendedName>
</protein>
<dbReference type="SUPFAM" id="SSF47565">
    <property type="entry name" value="Insect pheromone/odorant-binding proteins"/>
    <property type="match status" value="1"/>
</dbReference>
<dbReference type="InterPro" id="IPR052295">
    <property type="entry name" value="Odorant-binding_protein"/>
</dbReference>
<sequence length="201" mass="22804">MKNLALIIFSIILVLKLNNSLKIDCDNPESINEDHIHYCCKHPDGYQEVIDSCAKETGFKYIKHDEEAMVDITVDHAITGTCFGKCVFNKLQFMKGADLDMAAVRTHFESKFKTDPEYAKEMINAFDHCHGKSVENTAKFLSNPIFRQPGAEFCDPKPGVILACVIREFFHNCPADRWAKTEECNTVLEFSKKCKDALTTI</sequence>
<dbReference type="Gene3D" id="1.10.238.270">
    <property type="match status" value="1"/>
</dbReference>
<organism evidence="6">
    <name type="scientific">Bactrocera dorsalis</name>
    <name type="common">Oriental fruit fly</name>
    <name type="synonym">Dacus dorsalis</name>
    <dbReference type="NCBI Taxonomy" id="27457"/>
    <lineage>
        <taxon>Eukaryota</taxon>
        <taxon>Metazoa</taxon>
        <taxon>Ecdysozoa</taxon>
        <taxon>Arthropoda</taxon>
        <taxon>Hexapoda</taxon>
        <taxon>Insecta</taxon>
        <taxon>Pterygota</taxon>
        <taxon>Neoptera</taxon>
        <taxon>Endopterygota</taxon>
        <taxon>Diptera</taxon>
        <taxon>Brachycera</taxon>
        <taxon>Muscomorpha</taxon>
        <taxon>Tephritoidea</taxon>
        <taxon>Tephritidae</taxon>
        <taxon>Bactrocera</taxon>
        <taxon>Bactrocera</taxon>
    </lineage>
</organism>
<comment type="subcellular location">
    <subcellularLocation>
        <location evidence="1">Secreted</location>
    </subcellularLocation>
</comment>
<keyword evidence="4" id="KW-0732">Signal</keyword>
<feature type="chain" id="PRO_5001558286" description="OBP47-like domain-containing protein" evidence="4">
    <location>
        <begin position="21"/>
        <end position="201"/>
    </location>
</feature>
<accession>A0A034WVA2</accession>
<dbReference type="EMBL" id="GAKP01000383">
    <property type="protein sequence ID" value="JAC58569.1"/>
    <property type="molecule type" value="Transcribed_RNA"/>
</dbReference>
<name>A0A034WVA2_BACDO</name>
<proteinExistence type="inferred from homology"/>
<dbReference type="PANTHER" id="PTHR21066">
    <property type="entry name" value="ODORANT-BINDING PROTEIN 59A-RELATED"/>
    <property type="match status" value="1"/>
</dbReference>